<dbReference type="Proteomes" id="UP000290958">
    <property type="component" value="Unassembled WGS sequence"/>
</dbReference>
<comment type="caution">
    <text evidence="2">The sequence shown here is derived from an EMBL/GenBank/DDBJ whole genome shotgun (WGS) entry which is preliminary data.</text>
</comment>
<feature type="domain" description="DUF1330" evidence="1">
    <location>
        <begin position="7"/>
        <end position="94"/>
    </location>
</feature>
<evidence type="ECO:0000313" key="3">
    <source>
        <dbReference type="Proteomes" id="UP000290958"/>
    </source>
</evidence>
<dbReference type="OrthoDB" id="9806380at2"/>
<proteinExistence type="predicted"/>
<sequence length="105" mass="11845">MPMPTTMVVHMRIHDSGWLREYSEAVPPLLAEYGAYSFSAGKQVHRLEGTAPPPDRIAVIEFPSREAVEAFMADERYQKYKHMREAGSSSQIFIYPNAVPARGFA</sequence>
<dbReference type="PANTHER" id="PTHR41521">
    <property type="match status" value="1"/>
</dbReference>
<keyword evidence="3" id="KW-1185">Reference proteome</keyword>
<protein>
    <submittedName>
        <fullName evidence="2">DUF1330 domain-containing protein</fullName>
    </submittedName>
</protein>
<dbReference type="EMBL" id="SBKP01000008">
    <property type="protein sequence ID" value="RXR28536.1"/>
    <property type="molecule type" value="Genomic_DNA"/>
</dbReference>
<dbReference type="PANTHER" id="PTHR41521:SF4">
    <property type="entry name" value="BLR0684 PROTEIN"/>
    <property type="match status" value="1"/>
</dbReference>
<dbReference type="InterPro" id="IPR011008">
    <property type="entry name" value="Dimeric_a/b-barrel"/>
</dbReference>
<accession>A0A4V1N3G0</accession>
<name>A0A4V1N3G0_9SPHN</name>
<dbReference type="Pfam" id="PF07045">
    <property type="entry name" value="DUF1330"/>
    <property type="match status" value="1"/>
</dbReference>
<dbReference type="Gene3D" id="3.30.70.100">
    <property type="match status" value="1"/>
</dbReference>
<dbReference type="SUPFAM" id="SSF54909">
    <property type="entry name" value="Dimeric alpha+beta barrel"/>
    <property type="match status" value="1"/>
</dbReference>
<dbReference type="AlphaFoldDB" id="A0A4V1N3G0"/>
<evidence type="ECO:0000259" key="1">
    <source>
        <dbReference type="Pfam" id="PF07045"/>
    </source>
</evidence>
<dbReference type="InterPro" id="IPR010753">
    <property type="entry name" value="DUF1330"/>
</dbReference>
<evidence type="ECO:0000313" key="2">
    <source>
        <dbReference type="EMBL" id="RXR28536.1"/>
    </source>
</evidence>
<gene>
    <name evidence="2" type="ORF">EQG66_09060</name>
</gene>
<organism evidence="2 3">
    <name type="scientific">Sphingobium fluviale</name>
    <dbReference type="NCBI Taxonomy" id="2506423"/>
    <lineage>
        <taxon>Bacteria</taxon>
        <taxon>Pseudomonadati</taxon>
        <taxon>Pseudomonadota</taxon>
        <taxon>Alphaproteobacteria</taxon>
        <taxon>Sphingomonadales</taxon>
        <taxon>Sphingomonadaceae</taxon>
        <taxon>Sphingobium</taxon>
    </lineage>
</organism>
<reference evidence="3" key="1">
    <citation type="submission" date="2019-01" db="EMBL/GenBank/DDBJ databases">
        <title>Cytophagaceae bacterium strain CAR-16.</title>
        <authorList>
            <person name="Chen W.-M."/>
        </authorList>
    </citation>
    <scope>NUCLEOTIDE SEQUENCE [LARGE SCALE GENOMIC DNA]</scope>
    <source>
        <strain evidence="3">CHR27</strain>
    </source>
</reference>